<sequence>MRLRVPSQSVEYCSPIMRTPLESITDHLTAGFYPIFKGPPFLPFHRFSPPCPSLLVYRSPMGFEKLIPSLKYYSLHLPPLISLPSPLPFCSSSSPSSSPPSSAFSSSSS</sequence>
<accession>A0A8D9BT28</accession>
<proteinExistence type="predicted"/>
<feature type="region of interest" description="Disordered" evidence="1">
    <location>
        <begin position="89"/>
        <end position="109"/>
    </location>
</feature>
<name>A0A8D9BT28_9HEMI</name>
<organism evidence="2">
    <name type="scientific">Cacopsylla melanoneura</name>
    <dbReference type="NCBI Taxonomy" id="428564"/>
    <lineage>
        <taxon>Eukaryota</taxon>
        <taxon>Metazoa</taxon>
        <taxon>Ecdysozoa</taxon>
        <taxon>Arthropoda</taxon>
        <taxon>Hexapoda</taxon>
        <taxon>Insecta</taxon>
        <taxon>Pterygota</taxon>
        <taxon>Neoptera</taxon>
        <taxon>Paraneoptera</taxon>
        <taxon>Hemiptera</taxon>
        <taxon>Sternorrhyncha</taxon>
        <taxon>Psylloidea</taxon>
        <taxon>Psyllidae</taxon>
        <taxon>Psyllinae</taxon>
        <taxon>Cacopsylla</taxon>
    </lineage>
</organism>
<evidence type="ECO:0000256" key="1">
    <source>
        <dbReference type="SAM" id="MobiDB-lite"/>
    </source>
</evidence>
<reference evidence="2" key="1">
    <citation type="submission" date="2021-05" db="EMBL/GenBank/DDBJ databases">
        <authorList>
            <person name="Alioto T."/>
            <person name="Alioto T."/>
            <person name="Gomez Garrido J."/>
        </authorList>
    </citation>
    <scope>NUCLEOTIDE SEQUENCE</scope>
</reference>
<protein>
    <submittedName>
        <fullName evidence="2">Uncharacterized protein</fullName>
    </submittedName>
</protein>
<dbReference type="AlphaFoldDB" id="A0A8D9BT28"/>
<evidence type="ECO:0000313" key="2">
    <source>
        <dbReference type="EMBL" id="CAG6791105.1"/>
    </source>
</evidence>
<dbReference type="EMBL" id="HBUF01674517">
    <property type="protein sequence ID" value="CAG6791105.1"/>
    <property type="molecule type" value="Transcribed_RNA"/>
</dbReference>